<sequence length="133" mass="15182">MSHRPPVHAIANNKWVLYDAAMKSADFWRSVRGRRILLTQPDAVLCGTNLDDFLAYDYVGAPWSDRPYGYLTIGNGGLSLRNRDTMVWCCENHNKAQNDNEDVFFASCVRGGARNVTEFRSSQNVRHGKRVFR</sequence>
<evidence type="ECO:0000259" key="1">
    <source>
        <dbReference type="Pfam" id="PF18922"/>
    </source>
</evidence>
<organism evidence="2 3">
    <name type="scientific">Cymbomonas tetramitiformis</name>
    <dbReference type="NCBI Taxonomy" id="36881"/>
    <lineage>
        <taxon>Eukaryota</taxon>
        <taxon>Viridiplantae</taxon>
        <taxon>Chlorophyta</taxon>
        <taxon>Pyramimonadophyceae</taxon>
        <taxon>Pyramimonadales</taxon>
        <taxon>Pyramimonadaceae</taxon>
        <taxon>Cymbomonas</taxon>
    </lineage>
</organism>
<dbReference type="InterPro" id="IPR043729">
    <property type="entry name" value="DUF5672"/>
</dbReference>
<feature type="domain" description="DUF5672" evidence="1">
    <location>
        <begin position="18"/>
        <end position="110"/>
    </location>
</feature>
<dbReference type="Proteomes" id="UP001190700">
    <property type="component" value="Unassembled WGS sequence"/>
</dbReference>
<accession>A0AAE0BT26</accession>
<protein>
    <recommendedName>
        <fullName evidence="1">DUF5672 domain-containing protein</fullName>
    </recommendedName>
</protein>
<reference evidence="2 3" key="1">
    <citation type="journal article" date="2015" name="Genome Biol. Evol.">
        <title>Comparative Genomics of a Bacterivorous Green Alga Reveals Evolutionary Causalities and Consequences of Phago-Mixotrophic Mode of Nutrition.</title>
        <authorList>
            <person name="Burns J.A."/>
            <person name="Paasch A."/>
            <person name="Narechania A."/>
            <person name="Kim E."/>
        </authorList>
    </citation>
    <scope>NUCLEOTIDE SEQUENCE [LARGE SCALE GENOMIC DNA]</scope>
    <source>
        <strain evidence="2 3">PLY_AMNH</strain>
    </source>
</reference>
<keyword evidence="3" id="KW-1185">Reference proteome</keyword>
<evidence type="ECO:0000313" key="2">
    <source>
        <dbReference type="EMBL" id="KAK3242291.1"/>
    </source>
</evidence>
<dbReference type="EMBL" id="LGRX02033200">
    <property type="protein sequence ID" value="KAK3242291.1"/>
    <property type="molecule type" value="Genomic_DNA"/>
</dbReference>
<evidence type="ECO:0000313" key="3">
    <source>
        <dbReference type="Proteomes" id="UP001190700"/>
    </source>
</evidence>
<name>A0AAE0BT26_9CHLO</name>
<gene>
    <name evidence="2" type="ORF">CYMTET_48011</name>
</gene>
<proteinExistence type="predicted"/>
<comment type="caution">
    <text evidence="2">The sequence shown here is derived from an EMBL/GenBank/DDBJ whole genome shotgun (WGS) entry which is preliminary data.</text>
</comment>
<dbReference type="AlphaFoldDB" id="A0AAE0BT26"/>
<dbReference type="Pfam" id="PF18922">
    <property type="entry name" value="DUF5672"/>
    <property type="match status" value="1"/>
</dbReference>